<feature type="region of interest" description="Disordered" evidence="3">
    <location>
        <begin position="1"/>
        <end position="23"/>
    </location>
</feature>
<dbReference type="SUPFAM" id="SSF52540">
    <property type="entry name" value="P-loop containing nucleoside triphosphate hydrolases"/>
    <property type="match status" value="1"/>
</dbReference>
<dbReference type="AlphaFoldDB" id="A0A9W6Z9C2"/>
<comment type="caution">
    <text evidence="5">The sequence shown here is derived from an EMBL/GenBank/DDBJ whole genome shotgun (WGS) entry which is preliminary data.</text>
</comment>
<organism evidence="5 6">
    <name type="scientific">Triparma retinervis</name>
    <dbReference type="NCBI Taxonomy" id="2557542"/>
    <lineage>
        <taxon>Eukaryota</taxon>
        <taxon>Sar</taxon>
        <taxon>Stramenopiles</taxon>
        <taxon>Ochrophyta</taxon>
        <taxon>Bolidophyceae</taxon>
        <taxon>Parmales</taxon>
        <taxon>Triparmaceae</taxon>
        <taxon>Triparma</taxon>
    </lineage>
</organism>
<reference evidence="5" key="1">
    <citation type="submission" date="2022-07" db="EMBL/GenBank/DDBJ databases">
        <title>Genome analysis of Parmales, a sister group of diatoms, reveals the evolutionary specialization of diatoms from phago-mixotrophs to photoautotrophs.</title>
        <authorList>
            <person name="Ban H."/>
            <person name="Sato S."/>
            <person name="Yoshikawa S."/>
            <person name="Kazumasa Y."/>
            <person name="Nakamura Y."/>
            <person name="Ichinomiya M."/>
            <person name="Saitoh K."/>
            <person name="Sato N."/>
            <person name="Blanc-Mathieu R."/>
            <person name="Endo H."/>
            <person name="Kuwata A."/>
            <person name="Ogata H."/>
        </authorList>
    </citation>
    <scope>NUCLEOTIDE SEQUENCE</scope>
</reference>
<dbReference type="OrthoDB" id="205623at2759"/>
<dbReference type="InterPro" id="IPR027417">
    <property type="entry name" value="P-loop_NTPase"/>
</dbReference>
<protein>
    <recommendedName>
        <fullName evidence="4">Sulfotransferase domain-containing protein</fullName>
    </recommendedName>
</protein>
<dbReference type="GO" id="GO:0008146">
    <property type="term" value="F:sulfotransferase activity"/>
    <property type="evidence" value="ECO:0007669"/>
    <property type="project" value="InterPro"/>
</dbReference>
<evidence type="ECO:0000313" key="5">
    <source>
        <dbReference type="EMBL" id="GMH46404.1"/>
    </source>
</evidence>
<accession>A0A9W6Z9C2</accession>
<name>A0A9W6Z9C2_9STRA</name>
<evidence type="ECO:0000313" key="6">
    <source>
        <dbReference type="Proteomes" id="UP001165082"/>
    </source>
</evidence>
<feature type="domain" description="Sulfotransferase" evidence="4">
    <location>
        <begin position="142"/>
        <end position="263"/>
    </location>
</feature>
<sequence length="271" mass="29455">MSQMIQMNPVDDPEAGGDLESMSLPPLPDDVKIFSPHKYLRTFALPPASPANPNSSPKWFPFPSPVGGGDGGYKRLLSSFEPGNKDVWVVSYPHSKVAGWVKGLVEDLLNVGGEGTTTIEREAGGPGGAEWIAKINKTGKDKVRVFYSHLPIQFLQPLTNSKSKIIYLSLNPKDVALTSYQSSSSAGEFTGPFSSYLTSVFLPSGLANYGNYWSHVQGYVASAVYGNVVDEDEEMRDVFQVWGENLAANVDEGVEGIREFTGGRGKGENWR</sequence>
<dbReference type="Gene3D" id="3.40.50.300">
    <property type="entry name" value="P-loop containing nucleotide triphosphate hydrolases"/>
    <property type="match status" value="1"/>
</dbReference>
<dbReference type="Pfam" id="PF00685">
    <property type="entry name" value="Sulfotransfer_1"/>
    <property type="match status" value="1"/>
</dbReference>
<keyword evidence="2" id="KW-0808">Transferase</keyword>
<gene>
    <name evidence="5" type="ORF">TrRE_jg732</name>
</gene>
<evidence type="ECO:0000256" key="3">
    <source>
        <dbReference type="SAM" id="MobiDB-lite"/>
    </source>
</evidence>
<proteinExistence type="inferred from homology"/>
<dbReference type="Proteomes" id="UP001165082">
    <property type="component" value="Unassembled WGS sequence"/>
</dbReference>
<evidence type="ECO:0000259" key="4">
    <source>
        <dbReference type="Pfam" id="PF00685"/>
    </source>
</evidence>
<keyword evidence="6" id="KW-1185">Reference proteome</keyword>
<dbReference type="InterPro" id="IPR000863">
    <property type="entry name" value="Sulfotransferase_dom"/>
</dbReference>
<dbReference type="EMBL" id="BRXZ01004283">
    <property type="protein sequence ID" value="GMH46404.1"/>
    <property type="molecule type" value="Genomic_DNA"/>
</dbReference>
<evidence type="ECO:0000256" key="2">
    <source>
        <dbReference type="ARBA" id="ARBA00022679"/>
    </source>
</evidence>
<comment type="similarity">
    <text evidence="1">Belongs to the sulfotransferase 1 family.</text>
</comment>
<dbReference type="PANTHER" id="PTHR11783">
    <property type="entry name" value="SULFOTRANSFERASE SULT"/>
    <property type="match status" value="1"/>
</dbReference>
<evidence type="ECO:0000256" key="1">
    <source>
        <dbReference type="ARBA" id="ARBA00005771"/>
    </source>
</evidence>